<dbReference type="Pfam" id="PF12848">
    <property type="entry name" value="ABC_tran_Xtn"/>
    <property type="match status" value="1"/>
</dbReference>
<dbReference type="Gene3D" id="3.40.50.300">
    <property type="entry name" value="P-loop containing nucleotide triphosphate hydrolases"/>
    <property type="match status" value="2"/>
</dbReference>
<dbReference type="Pfam" id="PF00005">
    <property type="entry name" value="ABC_tran"/>
    <property type="match status" value="2"/>
</dbReference>
<dbReference type="FunFam" id="3.40.50.300:FF:000070">
    <property type="entry name" value="Putative ABC transporter ATP-binding component"/>
    <property type="match status" value="1"/>
</dbReference>
<dbReference type="PROSITE" id="PS50893">
    <property type="entry name" value="ABC_TRANSPORTER_2"/>
    <property type="match status" value="2"/>
</dbReference>
<evidence type="ECO:0000256" key="4">
    <source>
        <dbReference type="ARBA" id="ARBA00061551"/>
    </source>
</evidence>
<keyword evidence="1" id="KW-0677">Repeat</keyword>
<keyword evidence="2" id="KW-0547">Nucleotide-binding</keyword>
<dbReference type="SMART" id="SM00382">
    <property type="entry name" value="AAA"/>
    <property type="match status" value="2"/>
</dbReference>
<evidence type="ECO:0000256" key="3">
    <source>
        <dbReference type="ARBA" id="ARBA00022840"/>
    </source>
</evidence>
<dbReference type="Proteomes" id="UP000199149">
    <property type="component" value="Unassembled WGS sequence"/>
</dbReference>
<dbReference type="GO" id="GO:0016887">
    <property type="term" value="F:ATP hydrolysis activity"/>
    <property type="evidence" value="ECO:0007669"/>
    <property type="project" value="InterPro"/>
</dbReference>
<dbReference type="GO" id="GO:0005524">
    <property type="term" value="F:ATP binding"/>
    <property type="evidence" value="ECO:0007669"/>
    <property type="project" value="UniProtKB-KW"/>
</dbReference>
<dbReference type="InterPro" id="IPR003593">
    <property type="entry name" value="AAA+_ATPase"/>
</dbReference>
<keyword evidence="3 7" id="KW-0067">ATP-binding</keyword>
<dbReference type="PANTHER" id="PTHR42855">
    <property type="entry name" value="ABC TRANSPORTER ATP-BINDING SUBUNIT"/>
    <property type="match status" value="1"/>
</dbReference>
<evidence type="ECO:0000313" key="8">
    <source>
        <dbReference type="Proteomes" id="UP000199149"/>
    </source>
</evidence>
<protein>
    <recommendedName>
        <fullName evidence="5">Probable ATP-binding protein YbiT</fullName>
    </recommendedName>
</protein>
<accession>A0A1I4X399</accession>
<feature type="domain" description="ABC transporter" evidence="6">
    <location>
        <begin position="2"/>
        <end position="260"/>
    </location>
</feature>
<evidence type="ECO:0000313" key="7">
    <source>
        <dbReference type="EMBL" id="SFN19953.1"/>
    </source>
</evidence>
<keyword evidence="8" id="KW-1185">Reference proteome</keyword>
<dbReference type="PANTHER" id="PTHR42855:SF2">
    <property type="entry name" value="DRUG RESISTANCE ABC TRANSPORTER,ATP-BINDING PROTEIN"/>
    <property type="match status" value="1"/>
</dbReference>
<dbReference type="RefSeq" id="WP_092908291.1">
    <property type="nucleotide sequence ID" value="NZ_FOUZ01000008.1"/>
</dbReference>
<evidence type="ECO:0000256" key="2">
    <source>
        <dbReference type="ARBA" id="ARBA00022741"/>
    </source>
</evidence>
<dbReference type="CDD" id="cd03221">
    <property type="entry name" value="ABCF_EF-3"/>
    <property type="match status" value="2"/>
</dbReference>
<dbReference type="InterPro" id="IPR051309">
    <property type="entry name" value="ABCF_ATPase"/>
</dbReference>
<evidence type="ECO:0000256" key="5">
    <source>
        <dbReference type="ARBA" id="ARBA00074044"/>
    </source>
</evidence>
<dbReference type="InterPro" id="IPR017871">
    <property type="entry name" value="ABC_transporter-like_CS"/>
</dbReference>
<reference evidence="8" key="1">
    <citation type="submission" date="2016-10" db="EMBL/GenBank/DDBJ databases">
        <authorList>
            <person name="Varghese N."/>
            <person name="Submissions S."/>
        </authorList>
    </citation>
    <scope>NUCLEOTIDE SEQUENCE [LARGE SCALE GENOMIC DNA]</scope>
    <source>
        <strain evidence="8">XJ109</strain>
    </source>
</reference>
<dbReference type="EMBL" id="FOUZ01000008">
    <property type="protein sequence ID" value="SFN19953.1"/>
    <property type="molecule type" value="Genomic_DNA"/>
</dbReference>
<gene>
    <name evidence="7" type="ORF">SAMN05421738_10838</name>
</gene>
<feature type="domain" description="ABC transporter" evidence="6">
    <location>
        <begin position="328"/>
        <end position="541"/>
    </location>
</feature>
<dbReference type="InterPro" id="IPR003439">
    <property type="entry name" value="ABC_transporter-like_ATP-bd"/>
</dbReference>
<dbReference type="OrthoDB" id="1521973at2"/>
<name>A0A1I4X399_9FLAO</name>
<dbReference type="InterPro" id="IPR027417">
    <property type="entry name" value="P-loop_NTPase"/>
</dbReference>
<dbReference type="SUPFAM" id="SSF52540">
    <property type="entry name" value="P-loop containing nucleoside triphosphate hydrolases"/>
    <property type="match status" value="2"/>
</dbReference>
<dbReference type="InterPro" id="IPR032781">
    <property type="entry name" value="ABC_tran_Xtn"/>
</dbReference>
<dbReference type="FunFam" id="3.40.50.300:FF:000011">
    <property type="entry name" value="Putative ABC transporter ATP-binding component"/>
    <property type="match status" value="1"/>
</dbReference>
<dbReference type="STRING" id="684065.SAMN05421738_10838"/>
<evidence type="ECO:0000256" key="1">
    <source>
        <dbReference type="ARBA" id="ARBA00022737"/>
    </source>
</evidence>
<sequence length="543" mass="61922">MITVNDIAVQFGATKLFSGVSFVINENDKIALMGKNGAGKSTLLKIVTGLNKPSSGSISAPKEAVIAYLPQHLLTEDNCTVREEASKAFNEYFSMKNEIDELNEQLTVRTDYESDDYMKLIERVSEVSEKFYLIEEVNYEAEVEKVLKGMGFSQEDLDRSTSEFSGGWRMRIELGKILLRKPDLILLDEPTNHLDIDSIQWLEDFLKNQAKAVMVISHDRAFVDNITNRTIEVTMGRIYDYKAKYSDYLVLRQDRRIHQQKAYDEQQKFIADNKTFIERFRGTFSKTEQVQSRVRMLEKLDIIEVDEVDSSALKLKFPPATRSGQYPVVVEGLTKKYGDYVVFDQADMVIERGQKVALVGKNGEGKSTMIKAIMNEIDFEGKLEIGHNAQIGYFAQNQASLLDENLTIFETVDRIAEGDIRTQIKSILGAFMFKGDDIDKKVKVLSGGEKTRLAMVKLLLEPFNVLILDEPTNHLDMKTKDIIKDALKEFEGTVILVSHDRDFLDGLAEKVFEFGNKRVKEHFEDIKGFLALKKMENLKEIEK</sequence>
<organism evidence="7 8">
    <name type="scientific">Algoriella xinjiangensis</name>
    <dbReference type="NCBI Taxonomy" id="684065"/>
    <lineage>
        <taxon>Bacteria</taxon>
        <taxon>Pseudomonadati</taxon>
        <taxon>Bacteroidota</taxon>
        <taxon>Flavobacteriia</taxon>
        <taxon>Flavobacteriales</taxon>
        <taxon>Weeksellaceae</taxon>
        <taxon>Algoriella</taxon>
    </lineage>
</organism>
<proteinExistence type="inferred from homology"/>
<dbReference type="PROSITE" id="PS00211">
    <property type="entry name" value="ABC_TRANSPORTER_1"/>
    <property type="match status" value="2"/>
</dbReference>
<dbReference type="AlphaFoldDB" id="A0A1I4X399"/>
<comment type="similarity">
    <text evidence="4">Belongs to the ABC transporter superfamily. ABCF family. YbiT subfamily.</text>
</comment>
<evidence type="ECO:0000259" key="6">
    <source>
        <dbReference type="PROSITE" id="PS50893"/>
    </source>
</evidence>